<feature type="compositionally biased region" description="Basic and acidic residues" evidence="1">
    <location>
        <begin position="348"/>
        <end position="375"/>
    </location>
</feature>
<gene>
    <name evidence="3" type="primary">DMTF1</name>
    <name evidence="3" type="ORF">CFP56_006818</name>
</gene>
<organism evidence="3">
    <name type="scientific">Quercus suber</name>
    <name type="common">Cork oak</name>
    <dbReference type="NCBI Taxonomy" id="58331"/>
    <lineage>
        <taxon>Eukaryota</taxon>
        <taxon>Viridiplantae</taxon>
        <taxon>Streptophyta</taxon>
        <taxon>Embryophyta</taxon>
        <taxon>Tracheophyta</taxon>
        <taxon>Spermatophyta</taxon>
        <taxon>Magnoliopsida</taxon>
        <taxon>eudicotyledons</taxon>
        <taxon>Gunneridae</taxon>
        <taxon>Pentapetalae</taxon>
        <taxon>rosids</taxon>
        <taxon>fabids</taxon>
        <taxon>Fagales</taxon>
        <taxon>Fagaceae</taxon>
        <taxon>Quercus</taxon>
    </lineage>
</organism>
<feature type="domain" description="Myb-like" evidence="2">
    <location>
        <begin position="609"/>
        <end position="662"/>
    </location>
</feature>
<reference evidence="3" key="3">
    <citation type="submission" date="2023-07" db="EMBL/GenBank/DDBJ databases">
        <title>An improved reference 1 genome and first organelle genomes of Quercus suber.</title>
        <authorList>
            <consortium name="Genosuber Consortium"/>
            <person name="Usie A."/>
            <person name="Serra O."/>
            <person name="Barros P."/>
        </authorList>
    </citation>
    <scope>NUCLEOTIDE SEQUENCE</scope>
    <source>
        <strain evidence="3">HL8</strain>
        <tissue evidence="3">Leaves</tissue>
    </source>
</reference>
<dbReference type="InterPro" id="IPR009057">
    <property type="entry name" value="Homeodomain-like_sf"/>
</dbReference>
<comment type="caution">
    <text evidence="3">The sequence shown here is derived from an EMBL/GenBank/DDBJ whole genome shotgun (WGS) entry which is preliminary data.</text>
</comment>
<feature type="compositionally biased region" description="Basic and acidic residues" evidence="1">
    <location>
        <begin position="298"/>
        <end position="328"/>
    </location>
</feature>
<sequence>MPTDRLEIAWNVCVPNVKGTVWQRETHDLCNHHRWGLGMVIAGFVDWKLTILNQLNYNLLGLLFLPSGLVSVPNFAKPTALLLQQGFWQQQVKSWRLIISYMGKKTLEGYKSKKDGGNEADILEVNGSENDVLMRVEEGIKMSGEDERRNEERKEKKKKHKKEKSKDGIETALYVNEILESNTTDELLEGQDSFKKRDDDGKKDGKESNEKKEKKKKKHKEEKNKDGIVTASYVNEILEDNKVDELVKGQDSFGKRDNDEMKHGKEAGEKKEKKKKKHKEEKSKDGIETASYTNETLENNKVDELVKGHNSFGKRDDDETEHGKVVDKKGKKRKRDTEGGDVTVKNSMGKEREVSDRKNTEKVEPTKKKGRKDIQTSDLNENSPLKRTPKRVSFSDNVVVFSSSDAPIEGNSDQDDSLVRGKRFSQEEDEMVKKAVFDYIEEHQLGDEGLNMVLHCKSHRKAKNCWKEIGAALPWRPTESVYYRAHILFERGEKRKWTQEEYELIRSFHKKHGSEWKLMADALGKHRFHVKDTWRRIKLPNSKKGRWSQEEYQNLFDLVNLDLRMKATEEKKSKHGMLRDNIAWQAISDKLSTRSNVLCCMKWYNQLTSPMVSEGLWADADDYRLLDALYSLDACCIEDVDWDDLLEHRSGEVCQKRWDQMVKHIGEHSNKSFAEQVEVLSKRYHPDVLEAREAYDSKPAVS</sequence>
<feature type="region of interest" description="Disordered" evidence="1">
    <location>
        <begin position="185"/>
        <end position="389"/>
    </location>
</feature>
<dbReference type="Gene3D" id="1.10.10.60">
    <property type="entry name" value="Homeodomain-like"/>
    <property type="match status" value="2"/>
</dbReference>
<feature type="domain" description="Myb-like" evidence="2">
    <location>
        <begin position="539"/>
        <end position="607"/>
    </location>
</feature>
<reference evidence="3" key="2">
    <citation type="journal article" date="2018" name="Sci. Data">
        <title>The draft genome sequence of cork oak.</title>
        <authorList>
            <person name="Ramos A.M."/>
            <person name="Usie A."/>
            <person name="Barbosa P."/>
            <person name="Barros P.M."/>
            <person name="Capote T."/>
            <person name="Chaves I."/>
            <person name="Simoes F."/>
            <person name="Abreu I."/>
            <person name="Carrasquinho I."/>
            <person name="Faro C."/>
            <person name="Guimaraes J.B."/>
            <person name="Mendonca D."/>
            <person name="Nobrega F."/>
            <person name="Rodrigues L."/>
            <person name="Saibo N.J.M."/>
            <person name="Varela M.C."/>
            <person name="Egas C."/>
            <person name="Matos J."/>
            <person name="Miguel C.M."/>
            <person name="Oliveira M.M."/>
            <person name="Ricardo C.P."/>
            <person name="Goncalves S."/>
        </authorList>
    </citation>
    <scope>NUCLEOTIDE SEQUENCE [LARGE SCALE GENOMIC DNA]</scope>
    <source>
        <strain evidence="3">HL8</strain>
    </source>
</reference>
<evidence type="ECO:0000313" key="3">
    <source>
        <dbReference type="EMBL" id="KAK7859355.1"/>
    </source>
</evidence>
<feature type="region of interest" description="Disordered" evidence="1">
    <location>
        <begin position="138"/>
        <end position="166"/>
    </location>
</feature>
<protein>
    <submittedName>
        <fullName evidence="3">Cyclin-d-binding myb-like transcription factor 1</fullName>
    </submittedName>
</protein>
<dbReference type="EMBL" id="PKMF04000013">
    <property type="protein sequence ID" value="KAK7859355.1"/>
    <property type="molecule type" value="Genomic_DNA"/>
</dbReference>
<evidence type="ECO:0000259" key="2">
    <source>
        <dbReference type="PROSITE" id="PS50090"/>
    </source>
</evidence>
<dbReference type="PROSITE" id="PS50090">
    <property type="entry name" value="MYB_LIKE"/>
    <property type="match status" value="3"/>
</dbReference>
<feature type="compositionally biased region" description="Polar residues" evidence="1">
    <location>
        <begin position="376"/>
        <end position="385"/>
    </location>
</feature>
<dbReference type="AlphaFoldDB" id="A0AAW0M6W6"/>
<feature type="domain" description="Myb-like" evidence="2">
    <location>
        <begin position="489"/>
        <end position="538"/>
    </location>
</feature>
<dbReference type="InterPro" id="IPR001005">
    <property type="entry name" value="SANT/Myb"/>
</dbReference>
<dbReference type="PANTHER" id="PTHR47430">
    <property type="entry name" value="GB|AAC33480.1"/>
    <property type="match status" value="1"/>
</dbReference>
<dbReference type="Pfam" id="PF13921">
    <property type="entry name" value="Myb_DNA-bind_6"/>
    <property type="match status" value="1"/>
</dbReference>
<dbReference type="SUPFAM" id="SSF46689">
    <property type="entry name" value="Homeodomain-like"/>
    <property type="match status" value="2"/>
</dbReference>
<feature type="compositionally biased region" description="Basic and acidic residues" evidence="1">
    <location>
        <begin position="138"/>
        <end position="154"/>
    </location>
</feature>
<feature type="compositionally biased region" description="Basic and acidic residues" evidence="1">
    <location>
        <begin position="239"/>
        <end position="271"/>
    </location>
</feature>
<feature type="compositionally biased region" description="Basic and acidic residues" evidence="1">
    <location>
        <begin position="192"/>
        <end position="212"/>
    </location>
</feature>
<name>A0AAW0M6W6_QUESU</name>
<proteinExistence type="predicted"/>
<reference evidence="3" key="1">
    <citation type="submission" date="2017-12" db="EMBL/GenBank/DDBJ databases">
        <authorList>
            <person name="Barbosa P."/>
            <person name="Usie A."/>
            <person name="Ramos A.M."/>
        </authorList>
    </citation>
    <scope>NUCLEOTIDE SEQUENCE</scope>
    <source>
        <strain evidence="3">HL8</strain>
        <tissue evidence="3">Leaves</tissue>
    </source>
</reference>
<dbReference type="PANTHER" id="PTHR47430:SF4">
    <property type="entry name" value="GB|AAC33480.1"/>
    <property type="match status" value="1"/>
</dbReference>
<dbReference type="SMART" id="SM00717">
    <property type="entry name" value="SANT"/>
    <property type="match status" value="3"/>
</dbReference>
<evidence type="ECO:0000256" key="1">
    <source>
        <dbReference type="SAM" id="MobiDB-lite"/>
    </source>
</evidence>
<accession>A0AAW0M6W6</accession>